<accession>A0A7G2E1G6</accession>
<comment type="cofactor">
    <cofactor evidence="1 12">
        <name>heme</name>
        <dbReference type="ChEBI" id="CHEBI:30413"/>
    </cofactor>
</comment>
<dbReference type="GO" id="GO:0020037">
    <property type="term" value="F:heme binding"/>
    <property type="evidence" value="ECO:0007669"/>
    <property type="project" value="InterPro"/>
</dbReference>
<evidence type="ECO:0000256" key="10">
    <source>
        <dbReference type="ARBA" id="ARBA00023033"/>
    </source>
</evidence>
<dbReference type="InterPro" id="IPR036396">
    <property type="entry name" value="Cyt_P450_sf"/>
</dbReference>
<reference evidence="15 16" key="1">
    <citation type="submission" date="2020-09" db="EMBL/GenBank/DDBJ databases">
        <authorList>
            <person name="Ashkenazy H."/>
        </authorList>
    </citation>
    <scope>NUCLEOTIDE SEQUENCE [LARGE SCALE GENOMIC DNA]</scope>
    <source>
        <strain evidence="16">cv. Cdm-0</strain>
    </source>
</reference>
<dbReference type="SUPFAM" id="SSF48264">
    <property type="entry name" value="Cytochrome P450"/>
    <property type="match status" value="1"/>
</dbReference>
<evidence type="ECO:0000313" key="16">
    <source>
        <dbReference type="Proteomes" id="UP000516314"/>
    </source>
</evidence>
<evidence type="ECO:0000256" key="12">
    <source>
        <dbReference type="PIRSR" id="PIRSR602403-1"/>
    </source>
</evidence>
<evidence type="ECO:0000259" key="14">
    <source>
        <dbReference type="Pfam" id="PF08268"/>
    </source>
</evidence>
<dbReference type="InterPro" id="IPR017451">
    <property type="entry name" value="F-box-assoc_interact_dom"/>
</dbReference>
<sequence>MPEHWVFVPKPHEVGSWKKVPSDFCPFIPVRRGQCINGVIYYLAWIDMYNSVLVSFDIRSEELTMSQIPRRDDGDGSRKNVSLIEYGGKVTLLDSNHLRDKGMLVLRVLEDAGINKEWSKKTMVLHPYQLHLVQVDIIFNVNGTSQSGKLVLIPQVLVSPFHILCYDLQRNDMRKIEIKALVVVKISLWLYRWANPNCSGKLPPGSMGFPVIGETVEFFKPYSFNEIHPFVKKRMLKHGGSLFRTNILGSKTIVSIDPEVNFEILKQDNRCFIMSYPEALVRIFGKDNLFFKQGKDFHRYMRHIALQLLGPECLKQRFIQQIDIATHEHLKSVSFQGVLDVKDTSGRLILEQMIPMIISNIKPETKSKLIESFRDFSFDLVRSPFDPSFWNALYNGLMARRNVMKMIKRMFNERREGTSDELKYGDFMETMIYEVEKEGDTVNEERSVELILSLLIASYETTSTMTALTVKFIAENPKVLMELKREHESILQNRADKESGVTWKEYRSMMNFTHMVINESLRLGSLSPAMFRKAVSDVEIKVAGYTIPAGWIVLVVPSVIHYDPQIYEQPCEFNPWRWEGKELLSGSKTFMAFGGGARLCAGAEFARLQMAIFLHHLVTTYDFSLIDKSYIIRAPLLRFSKPIRITISENPLSSSHQNANLF</sequence>
<dbReference type="CDD" id="cd11043">
    <property type="entry name" value="CYP90-like"/>
    <property type="match status" value="1"/>
</dbReference>
<evidence type="ECO:0000256" key="9">
    <source>
        <dbReference type="ARBA" id="ARBA00023004"/>
    </source>
</evidence>
<dbReference type="Pfam" id="PF08268">
    <property type="entry name" value="FBA_3"/>
    <property type="match status" value="1"/>
</dbReference>
<dbReference type="PRINTS" id="PR00465">
    <property type="entry name" value="EP450IV"/>
</dbReference>
<evidence type="ECO:0000256" key="3">
    <source>
        <dbReference type="ARBA" id="ARBA00010617"/>
    </source>
</evidence>
<comment type="similarity">
    <text evidence="3 13">Belongs to the cytochrome P450 family.</text>
</comment>
<dbReference type="PANTHER" id="PTHR24286:SF339">
    <property type="entry name" value="CYTOCHROME P450 FAMILY PROTEIN-RELATED"/>
    <property type="match status" value="1"/>
</dbReference>
<keyword evidence="5" id="KW-0812">Transmembrane</keyword>
<gene>
    <name evidence="15" type="ORF">AT9943_LOCUS4033</name>
</gene>
<name>A0A7G2E1G6_ARATH</name>
<evidence type="ECO:0000256" key="8">
    <source>
        <dbReference type="ARBA" id="ARBA00023002"/>
    </source>
</evidence>
<keyword evidence="10 13" id="KW-0503">Monooxygenase</keyword>
<evidence type="ECO:0000256" key="1">
    <source>
        <dbReference type="ARBA" id="ARBA00001971"/>
    </source>
</evidence>
<dbReference type="PRINTS" id="PR00385">
    <property type="entry name" value="P450"/>
</dbReference>
<dbReference type="InterPro" id="IPR002403">
    <property type="entry name" value="Cyt_P450_E_grp-IV"/>
</dbReference>
<feature type="domain" description="F-box associated beta-propeller type 3" evidence="14">
    <location>
        <begin position="3"/>
        <end position="181"/>
    </location>
</feature>
<evidence type="ECO:0000313" key="15">
    <source>
        <dbReference type="EMBL" id="CAD5315680.1"/>
    </source>
</evidence>
<dbReference type="Proteomes" id="UP000516314">
    <property type="component" value="Chromosome 1"/>
</dbReference>
<keyword evidence="4 12" id="KW-0349">Heme</keyword>
<evidence type="ECO:0000256" key="6">
    <source>
        <dbReference type="ARBA" id="ARBA00022723"/>
    </source>
</evidence>
<evidence type="ECO:0000256" key="2">
    <source>
        <dbReference type="ARBA" id="ARBA00004167"/>
    </source>
</evidence>
<dbReference type="InterPro" id="IPR013187">
    <property type="entry name" value="F-box-assoc_dom_typ3"/>
</dbReference>
<keyword evidence="9 12" id="KW-0408">Iron</keyword>
<dbReference type="EMBL" id="LR881466">
    <property type="protein sequence ID" value="CAD5315680.1"/>
    <property type="molecule type" value="Genomic_DNA"/>
</dbReference>
<feature type="binding site" description="axial binding residue" evidence="12">
    <location>
        <position position="600"/>
    </location>
    <ligand>
        <name>heme</name>
        <dbReference type="ChEBI" id="CHEBI:30413"/>
    </ligand>
    <ligandPart>
        <name>Fe</name>
        <dbReference type="ChEBI" id="CHEBI:18248"/>
    </ligandPart>
</feature>
<keyword evidence="8 13" id="KW-0560">Oxidoreductase</keyword>
<keyword evidence="11" id="KW-0472">Membrane</keyword>
<proteinExistence type="inferred from homology"/>
<dbReference type="GO" id="GO:0004497">
    <property type="term" value="F:monooxygenase activity"/>
    <property type="evidence" value="ECO:0007669"/>
    <property type="project" value="UniProtKB-KW"/>
</dbReference>
<evidence type="ECO:0000256" key="13">
    <source>
        <dbReference type="RuleBase" id="RU000461"/>
    </source>
</evidence>
<evidence type="ECO:0000256" key="7">
    <source>
        <dbReference type="ARBA" id="ARBA00022989"/>
    </source>
</evidence>
<organism evidence="15 16">
    <name type="scientific">Arabidopsis thaliana</name>
    <name type="common">Mouse-ear cress</name>
    <dbReference type="NCBI Taxonomy" id="3702"/>
    <lineage>
        <taxon>Eukaryota</taxon>
        <taxon>Viridiplantae</taxon>
        <taxon>Streptophyta</taxon>
        <taxon>Embryophyta</taxon>
        <taxon>Tracheophyta</taxon>
        <taxon>Spermatophyta</taxon>
        <taxon>Magnoliopsida</taxon>
        <taxon>eudicotyledons</taxon>
        <taxon>Gunneridae</taxon>
        <taxon>Pentapetalae</taxon>
        <taxon>rosids</taxon>
        <taxon>malvids</taxon>
        <taxon>Brassicales</taxon>
        <taxon>Brassicaceae</taxon>
        <taxon>Camelineae</taxon>
        <taxon>Arabidopsis</taxon>
    </lineage>
</organism>
<dbReference type="InterPro" id="IPR017972">
    <property type="entry name" value="Cyt_P450_CS"/>
</dbReference>
<dbReference type="Gene3D" id="1.10.630.10">
    <property type="entry name" value="Cytochrome P450"/>
    <property type="match status" value="1"/>
</dbReference>
<dbReference type="InterPro" id="IPR001128">
    <property type="entry name" value="Cyt_P450"/>
</dbReference>
<keyword evidence="6 12" id="KW-0479">Metal-binding</keyword>
<dbReference type="AlphaFoldDB" id="A0A7G2E1G6"/>
<dbReference type="GO" id="GO:0005506">
    <property type="term" value="F:iron ion binding"/>
    <property type="evidence" value="ECO:0007669"/>
    <property type="project" value="InterPro"/>
</dbReference>
<dbReference type="GO" id="GO:0016705">
    <property type="term" value="F:oxidoreductase activity, acting on paired donors, with incorporation or reduction of molecular oxygen"/>
    <property type="evidence" value="ECO:0007669"/>
    <property type="project" value="InterPro"/>
</dbReference>
<dbReference type="PROSITE" id="PS00086">
    <property type="entry name" value="CYTOCHROME_P450"/>
    <property type="match status" value="1"/>
</dbReference>
<evidence type="ECO:0000256" key="11">
    <source>
        <dbReference type="ARBA" id="ARBA00023136"/>
    </source>
</evidence>
<evidence type="ECO:0000256" key="4">
    <source>
        <dbReference type="ARBA" id="ARBA00022617"/>
    </source>
</evidence>
<evidence type="ECO:0000256" key="5">
    <source>
        <dbReference type="ARBA" id="ARBA00022692"/>
    </source>
</evidence>
<dbReference type="FunFam" id="1.10.630.10:FF:000020">
    <property type="entry name" value="Cytochrome P450 family protein"/>
    <property type="match status" value="1"/>
</dbReference>
<dbReference type="PANTHER" id="PTHR24286">
    <property type="entry name" value="CYTOCHROME P450 26"/>
    <property type="match status" value="1"/>
</dbReference>
<dbReference type="Pfam" id="PF00067">
    <property type="entry name" value="p450"/>
    <property type="match status" value="1"/>
</dbReference>
<dbReference type="GO" id="GO:0016020">
    <property type="term" value="C:membrane"/>
    <property type="evidence" value="ECO:0007669"/>
    <property type="project" value="UniProtKB-SubCell"/>
</dbReference>
<comment type="subcellular location">
    <subcellularLocation>
        <location evidence="2">Membrane</location>
        <topology evidence="2">Single-pass membrane protein</topology>
    </subcellularLocation>
</comment>
<protein>
    <submittedName>
        <fullName evidence="15">(thale cress) hypothetical protein</fullName>
    </submittedName>
</protein>
<dbReference type="NCBIfam" id="TIGR01640">
    <property type="entry name" value="F_box_assoc_1"/>
    <property type="match status" value="1"/>
</dbReference>
<keyword evidence="7" id="KW-1133">Transmembrane helix</keyword>